<proteinExistence type="predicted"/>
<reference evidence="4 5" key="1">
    <citation type="submission" date="2020-06" db="EMBL/GenBank/DDBJ databases">
        <authorList>
            <person name="Li R."/>
            <person name="Bekaert M."/>
        </authorList>
    </citation>
    <scope>NUCLEOTIDE SEQUENCE [LARGE SCALE GENOMIC DNA]</scope>
    <source>
        <strain evidence="5">wild</strain>
    </source>
</reference>
<name>A0A6J8DWV3_MYTCO</name>
<dbReference type="AlphaFoldDB" id="A0A6J8DWV3"/>
<gene>
    <name evidence="4" type="ORF">MCOR_44824</name>
</gene>
<keyword evidence="1" id="KW-1133">Transmembrane helix</keyword>
<keyword evidence="1" id="KW-0472">Membrane</keyword>
<keyword evidence="2" id="KW-0732">Signal</keyword>
<evidence type="ECO:0000313" key="5">
    <source>
        <dbReference type="Proteomes" id="UP000507470"/>
    </source>
</evidence>
<organism evidence="4 5">
    <name type="scientific">Mytilus coruscus</name>
    <name type="common">Sea mussel</name>
    <dbReference type="NCBI Taxonomy" id="42192"/>
    <lineage>
        <taxon>Eukaryota</taxon>
        <taxon>Metazoa</taxon>
        <taxon>Spiralia</taxon>
        <taxon>Lophotrochozoa</taxon>
        <taxon>Mollusca</taxon>
        <taxon>Bivalvia</taxon>
        <taxon>Autobranchia</taxon>
        <taxon>Pteriomorphia</taxon>
        <taxon>Mytilida</taxon>
        <taxon>Mytiloidea</taxon>
        <taxon>Mytilidae</taxon>
        <taxon>Mytilinae</taxon>
        <taxon>Mytilus</taxon>
    </lineage>
</organism>
<dbReference type="SUPFAM" id="SSF48726">
    <property type="entry name" value="Immunoglobulin"/>
    <property type="match status" value="2"/>
</dbReference>
<dbReference type="InterPro" id="IPR013783">
    <property type="entry name" value="Ig-like_fold"/>
</dbReference>
<dbReference type="OrthoDB" id="6152306at2759"/>
<sequence length="471" mass="54052">MTGMIVVMLSICLIRTETENVTLNPGDEKQYSILTGDTLTLQCPVNTSKKSEVRWSYMKDTQESILSIGEKLNAADFSFNVDFTNHLQNVTYLRIYNITSKEQRIYKCYHSLKESNIIPFEYDYNIRLANVTVLLIKYTNGSVCCVLHGPKISSNKFIWEQRTLYGEHIRFIESVQKNDSGTFKRDANLAMHKYNYLRSCLNFNKNGIVKYDEEGEYICIAQFFIHGRNAMVDKTTSIKIENIQDRPFCIQDTRSQQNIFGTNVSIVMNFYSKPKYSNLSVIKNDSELNVGDMVTISKKNISLDVYNVTVMVSGYEMIINITEFSEEDIGNYTVNVTNEFGYCNYTVQLLSQGNGYPQNNHTEKVVIGDTKRTEETKPLQWYIVACGSIIVVLLAMSALRSTFLKTVNTCSEPTSWKSCYHKSTEKQETRKQRRAYSDHFTEVTLNQLHNGERILIIGQTNEMNASTESNI</sequence>
<dbReference type="InterPro" id="IPR007110">
    <property type="entry name" value="Ig-like_dom"/>
</dbReference>
<evidence type="ECO:0000256" key="1">
    <source>
        <dbReference type="SAM" id="Phobius"/>
    </source>
</evidence>
<evidence type="ECO:0000259" key="3">
    <source>
        <dbReference type="PROSITE" id="PS50835"/>
    </source>
</evidence>
<dbReference type="PROSITE" id="PS50835">
    <property type="entry name" value="IG_LIKE"/>
    <property type="match status" value="1"/>
</dbReference>
<feature type="transmembrane region" description="Helical" evidence="1">
    <location>
        <begin position="379"/>
        <end position="399"/>
    </location>
</feature>
<keyword evidence="1" id="KW-0812">Transmembrane</keyword>
<keyword evidence="5" id="KW-1185">Reference proteome</keyword>
<dbReference type="Proteomes" id="UP000507470">
    <property type="component" value="Unassembled WGS sequence"/>
</dbReference>
<feature type="signal peptide" evidence="2">
    <location>
        <begin position="1"/>
        <end position="18"/>
    </location>
</feature>
<accession>A0A6J8DWV3</accession>
<feature type="domain" description="Ig-like" evidence="3">
    <location>
        <begin position="19"/>
        <end position="108"/>
    </location>
</feature>
<feature type="chain" id="PRO_5026713437" description="Ig-like domain-containing protein" evidence="2">
    <location>
        <begin position="19"/>
        <end position="471"/>
    </location>
</feature>
<protein>
    <recommendedName>
        <fullName evidence="3">Ig-like domain-containing protein</fullName>
    </recommendedName>
</protein>
<dbReference type="EMBL" id="CACVKT020007908">
    <property type="protein sequence ID" value="CAC5411774.1"/>
    <property type="molecule type" value="Genomic_DNA"/>
</dbReference>
<dbReference type="InterPro" id="IPR003599">
    <property type="entry name" value="Ig_sub"/>
</dbReference>
<dbReference type="Gene3D" id="2.60.40.10">
    <property type="entry name" value="Immunoglobulins"/>
    <property type="match status" value="2"/>
</dbReference>
<dbReference type="SMART" id="SM00409">
    <property type="entry name" value="IG"/>
    <property type="match status" value="2"/>
</dbReference>
<dbReference type="InterPro" id="IPR036179">
    <property type="entry name" value="Ig-like_dom_sf"/>
</dbReference>
<evidence type="ECO:0000313" key="4">
    <source>
        <dbReference type="EMBL" id="CAC5411774.1"/>
    </source>
</evidence>
<evidence type="ECO:0000256" key="2">
    <source>
        <dbReference type="SAM" id="SignalP"/>
    </source>
</evidence>